<dbReference type="Proteomes" id="UP001347796">
    <property type="component" value="Unassembled WGS sequence"/>
</dbReference>
<dbReference type="InterPro" id="IPR015421">
    <property type="entry name" value="PyrdxlP-dep_Trfase_major"/>
</dbReference>
<accession>A0AAN8Q8Y4</accession>
<name>A0AAN8Q8Y4_PATCE</name>
<evidence type="ECO:0000313" key="16">
    <source>
        <dbReference type="EMBL" id="KAK6185565.1"/>
    </source>
</evidence>
<keyword evidence="7" id="KW-0032">Aminotransferase</keyword>
<evidence type="ECO:0000256" key="14">
    <source>
        <dbReference type="PIRSR" id="PIRSR000517-1"/>
    </source>
</evidence>
<protein>
    <recommendedName>
        <fullName evidence="6 13">Tyrosine aminotransferase</fullName>
        <shortName evidence="13">TAT</shortName>
        <ecNumber evidence="5 13">2.6.1.5</ecNumber>
    </recommendedName>
</protein>
<dbReference type="InterPro" id="IPR015422">
    <property type="entry name" value="PyrdxlP-dep_Trfase_small"/>
</dbReference>
<dbReference type="EC" id="2.6.1.5" evidence="5 13"/>
<dbReference type="GO" id="GO:0004838">
    <property type="term" value="F:L-tyrosine-2-oxoglutarate transaminase activity"/>
    <property type="evidence" value="ECO:0007669"/>
    <property type="project" value="UniProtKB-UniRule"/>
</dbReference>
<dbReference type="FunFam" id="3.90.1150.10:FF:000040">
    <property type="entry name" value="Tyrosine aminotransferase"/>
    <property type="match status" value="1"/>
</dbReference>
<dbReference type="InterPro" id="IPR004839">
    <property type="entry name" value="Aminotransferase_I/II_large"/>
</dbReference>
<comment type="catalytic activity">
    <reaction evidence="12 13">
        <text>L-tyrosine + 2-oxoglutarate = 3-(4-hydroxyphenyl)pyruvate + L-glutamate</text>
        <dbReference type="Rhea" id="RHEA:15093"/>
        <dbReference type="ChEBI" id="CHEBI:16810"/>
        <dbReference type="ChEBI" id="CHEBI:29985"/>
        <dbReference type="ChEBI" id="CHEBI:36242"/>
        <dbReference type="ChEBI" id="CHEBI:58315"/>
        <dbReference type="EC" id="2.6.1.5"/>
    </reaction>
</comment>
<evidence type="ECO:0000256" key="4">
    <source>
        <dbReference type="ARBA" id="ARBA00011738"/>
    </source>
</evidence>
<evidence type="ECO:0000256" key="11">
    <source>
        <dbReference type="ARBA" id="ARBA00023232"/>
    </source>
</evidence>
<comment type="subunit">
    <text evidence="4 13">Homodimer.</text>
</comment>
<dbReference type="GO" id="GO:0006572">
    <property type="term" value="P:L-tyrosine catabolic process"/>
    <property type="evidence" value="ECO:0007669"/>
    <property type="project" value="UniProtKB-KW"/>
</dbReference>
<dbReference type="AlphaFoldDB" id="A0AAN8Q8Y4"/>
<keyword evidence="8" id="KW-0808">Transferase</keyword>
<dbReference type="Gene3D" id="3.40.640.10">
    <property type="entry name" value="Type I PLP-dependent aspartate aminotransferase-like (Major domain)"/>
    <property type="match status" value="1"/>
</dbReference>
<dbReference type="PROSITE" id="PS00105">
    <property type="entry name" value="AA_TRANSFER_CLASS_1"/>
    <property type="match status" value="1"/>
</dbReference>
<comment type="similarity">
    <text evidence="3 13">Belongs to the class-I pyridoxal-phosphate-dependent aminotransferase family.</text>
</comment>
<evidence type="ECO:0000256" key="13">
    <source>
        <dbReference type="PIRNR" id="PIRNR000517"/>
    </source>
</evidence>
<dbReference type="GO" id="GO:0006559">
    <property type="term" value="P:L-phenylalanine catabolic process"/>
    <property type="evidence" value="ECO:0007669"/>
    <property type="project" value="UniProtKB-UniRule"/>
</dbReference>
<comment type="caution">
    <text evidence="16">The sequence shown here is derived from an EMBL/GenBank/DDBJ whole genome shotgun (WGS) entry which is preliminary data.</text>
</comment>
<keyword evidence="9" id="KW-0828">Tyrosine catabolism</keyword>
<keyword evidence="10 13" id="KW-0663">Pyridoxal phosphate</keyword>
<evidence type="ECO:0000256" key="6">
    <source>
        <dbReference type="ARBA" id="ARBA00015959"/>
    </source>
</evidence>
<gene>
    <name evidence="16" type="ORF">SNE40_007770</name>
</gene>
<dbReference type="PIRSF" id="PIRSF000517">
    <property type="entry name" value="Tyr_transaminase"/>
    <property type="match status" value="1"/>
</dbReference>
<evidence type="ECO:0000256" key="1">
    <source>
        <dbReference type="ARBA" id="ARBA00001933"/>
    </source>
</evidence>
<comment type="function">
    <text evidence="13">Transaminase involved in tyrosine breakdown. Converts tyrosine to p-hydroxyphenylpyruvate.</text>
</comment>
<organism evidence="16 17">
    <name type="scientific">Patella caerulea</name>
    <name type="common">Rayed Mediterranean limpet</name>
    <dbReference type="NCBI Taxonomy" id="87958"/>
    <lineage>
        <taxon>Eukaryota</taxon>
        <taxon>Metazoa</taxon>
        <taxon>Spiralia</taxon>
        <taxon>Lophotrochozoa</taxon>
        <taxon>Mollusca</taxon>
        <taxon>Gastropoda</taxon>
        <taxon>Patellogastropoda</taxon>
        <taxon>Patelloidea</taxon>
        <taxon>Patellidae</taxon>
        <taxon>Patella</taxon>
    </lineage>
</organism>
<evidence type="ECO:0000256" key="8">
    <source>
        <dbReference type="ARBA" id="ARBA00022679"/>
    </source>
</evidence>
<feature type="domain" description="Aminotransferase class I/classII large" evidence="15">
    <location>
        <begin position="41"/>
        <end position="403"/>
    </location>
</feature>
<dbReference type="InterPro" id="IPR005958">
    <property type="entry name" value="TyrNic_aminoTrfase"/>
</dbReference>
<proteinExistence type="inferred from homology"/>
<sequence length="421" mass="46857">MSTKMKEGKKWNVPCSHMAERSINPIRNLVDSMHITPNPDKDMIALSIGDPTIFGNLPYCETAENAVIEAIKGRKSNGYTASVGYESARTAIAEYSSTPTSEVSAKDVILCSGCSSSLDLCISCLANPGQNILIPLPGFSIYKTLAESLGIEVRHYKLLPERSWEVDLDHIEELIDDNTACIIVNNPSNPCGSVYDKQHLQDILEICQHNKLPVIADEIYEHFVFSGAKYYPLASLTDSVPILSCSGLTKRFLVPGWRMGWVIVHDRNDILKDIKRGLVKLSQRILGPNTLVQAAIPTILKQTPSDFFTETLVHMKNNADTFYSRLSAINGLTPVMPHGAMYMMVGIDIKKFPDFPTDIEFVETLVKEQSVFCLPASCFQYPNFFRIVLTVPETKVDEACNRIQEFCKKYYAAGNSMNGHA</sequence>
<dbReference type="InterPro" id="IPR004838">
    <property type="entry name" value="NHTrfase_class1_PyrdxlP-BS"/>
</dbReference>
<evidence type="ECO:0000256" key="10">
    <source>
        <dbReference type="ARBA" id="ARBA00022898"/>
    </source>
</evidence>
<dbReference type="NCBIfam" id="TIGR01264">
    <property type="entry name" value="tyr_amTase_E"/>
    <property type="match status" value="1"/>
</dbReference>
<keyword evidence="17" id="KW-1185">Reference proteome</keyword>
<comment type="pathway">
    <text evidence="2 13">Amino-acid degradation; L-phenylalanine degradation; acetoacetate and fumarate from L-phenylalanine: step 2/6.</text>
</comment>
<evidence type="ECO:0000256" key="3">
    <source>
        <dbReference type="ARBA" id="ARBA00007441"/>
    </source>
</evidence>
<feature type="modified residue" description="N6-(pyridoxal phosphate)lysine" evidence="14">
    <location>
        <position position="250"/>
    </location>
</feature>
<dbReference type="EMBL" id="JAZGQO010000006">
    <property type="protein sequence ID" value="KAK6185565.1"/>
    <property type="molecule type" value="Genomic_DNA"/>
</dbReference>
<comment type="cofactor">
    <cofactor evidence="1 13 14">
        <name>pyridoxal 5'-phosphate</name>
        <dbReference type="ChEBI" id="CHEBI:597326"/>
    </cofactor>
</comment>
<keyword evidence="11" id="KW-0585">Phenylalanine catabolism</keyword>
<dbReference type="PANTHER" id="PTHR45744">
    <property type="entry name" value="TYROSINE AMINOTRANSFERASE"/>
    <property type="match status" value="1"/>
</dbReference>
<evidence type="ECO:0000256" key="9">
    <source>
        <dbReference type="ARBA" id="ARBA00022878"/>
    </source>
</evidence>
<dbReference type="Pfam" id="PF00155">
    <property type="entry name" value="Aminotran_1_2"/>
    <property type="match status" value="1"/>
</dbReference>
<dbReference type="InterPro" id="IPR015424">
    <property type="entry name" value="PyrdxlP-dep_Trfase"/>
</dbReference>
<evidence type="ECO:0000256" key="12">
    <source>
        <dbReference type="ARBA" id="ARBA00047798"/>
    </source>
</evidence>
<reference evidence="16 17" key="1">
    <citation type="submission" date="2024-01" db="EMBL/GenBank/DDBJ databases">
        <title>The genome of the rayed Mediterranean limpet Patella caerulea (Linnaeus, 1758).</title>
        <authorList>
            <person name="Anh-Thu Weber A."/>
            <person name="Halstead-Nussloch G."/>
        </authorList>
    </citation>
    <scope>NUCLEOTIDE SEQUENCE [LARGE SCALE GENOMIC DNA]</scope>
    <source>
        <strain evidence="16">AATW-2023a</strain>
        <tissue evidence="16">Whole specimen</tissue>
    </source>
</reference>
<dbReference type="FunFam" id="3.40.640.10:FF:000048">
    <property type="entry name" value="tyrosine aminotransferase"/>
    <property type="match status" value="1"/>
</dbReference>
<dbReference type="InterPro" id="IPR005957">
    <property type="entry name" value="Tyrosine_aminoTrfase"/>
</dbReference>
<evidence type="ECO:0000313" key="17">
    <source>
        <dbReference type="Proteomes" id="UP001347796"/>
    </source>
</evidence>
<evidence type="ECO:0000256" key="7">
    <source>
        <dbReference type="ARBA" id="ARBA00022576"/>
    </source>
</evidence>
<dbReference type="Gene3D" id="3.90.1150.10">
    <property type="entry name" value="Aspartate Aminotransferase, domain 1"/>
    <property type="match status" value="1"/>
</dbReference>
<dbReference type="CDD" id="cd00609">
    <property type="entry name" value="AAT_like"/>
    <property type="match status" value="1"/>
</dbReference>
<dbReference type="NCBIfam" id="TIGR01265">
    <property type="entry name" value="tyr_nico_aTase"/>
    <property type="match status" value="1"/>
</dbReference>
<dbReference type="SUPFAM" id="SSF53383">
    <property type="entry name" value="PLP-dependent transferases"/>
    <property type="match status" value="1"/>
</dbReference>
<dbReference type="PANTHER" id="PTHR45744:SF2">
    <property type="entry name" value="TYROSINE AMINOTRANSFERASE"/>
    <property type="match status" value="1"/>
</dbReference>
<evidence type="ECO:0000259" key="15">
    <source>
        <dbReference type="Pfam" id="PF00155"/>
    </source>
</evidence>
<evidence type="ECO:0000256" key="2">
    <source>
        <dbReference type="ARBA" id="ARBA00005203"/>
    </source>
</evidence>
<dbReference type="GO" id="GO:0030170">
    <property type="term" value="F:pyridoxal phosphate binding"/>
    <property type="evidence" value="ECO:0007669"/>
    <property type="project" value="InterPro"/>
</dbReference>
<evidence type="ECO:0000256" key="5">
    <source>
        <dbReference type="ARBA" id="ARBA00012749"/>
    </source>
</evidence>